<evidence type="ECO:0000256" key="2">
    <source>
        <dbReference type="ARBA" id="ARBA00022741"/>
    </source>
</evidence>
<proteinExistence type="inferred from homology"/>
<dbReference type="AlphaFoldDB" id="A0A3E1EXF3"/>
<comment type="cofactor">
    <cofactor evidence="8">
        <name>Zn(2+)</name>
        <dbReference type="ChEBI" id="CHEBI:29105"/>
    </cofactor>
</comment>
<keyword evidence="8" id="KW-0862">Zinc</keyword>
<evidence type="ECO:0000313" key="11">
    <source>
        <dbReference type="EMBL" id="RFC54217.1"/>
    </source>
</evidence>
<dbReference type="InterPro" id="IPR014729">
    <property type="entry name" value="Rossmann-like_a/b/a_fold"/>
</dbReference>
<keyword evidence="2 8" id="KW-0547">Nucleotide-binding</keyword>
<dbReference type="InterPro" id="IPR002301">
    <property type="entry name" value="Ile-tRNA-ligase"/>
</dbReference>
<comment type="catalytic activity">
    <reaction evidence="7 8">
        <text>tRNA(Ile) + L-isoleucine + ATP = L-isoleucyl-tRNA(Ile) + AMP + diphosphate</text>
        <dbReference type="Rhea" id="RHEA:11060"/>
        <dbReference type="Rhea" id="RHEA-COMP:9666"/>
        <dbReference type="Rhea" id="RHEA-COMP:9695"/>
        <dbReference type="ChEBI" id="CHEBI:30616"/>
        <dbReference type="ChEBI" id="CHEBI:33019"/>
        <dbReference type="ChEBI" id="CHEBI:58045"/>
        <dbReference type="ChEBI" id="CHEBI:78442"/>
        <dbReference type="ChEBI" id="CHEBI:78528"/>
        <dbReference type="ChEBI" id="CHEBI:456215"/>
        <dbReference type="EC" id="6.1.1.5"/>
    </reaction>
</comment>
<comment type="domain">
    <text evidence="8">IleRS has two distinct active sites: one for aminoacylation and one for editing. The misactivated valine is translocated from the active site to the editing site, which sterically excludes the correctly activated isoleucine. The single editing site contains two valyl binding pockets, one specific for each substrate (Val-AMP or Val-tRNA(Ile)).</text>
</comment>
<gene>
    <name evidence="8" type="primary">ileS</name>
    <name evidence="11" type="ORF">DXU93_09530</name>
</gene>
<evidence type="ECO:0000313" key="12">
    <source>
        <dbReference type="Proteomes" id="UP000257127"/>
    </source>
</evidence>
<dbReference type="InterPro" id="IPR013155">
    <property type="entry name" value="M/V/L/I-tRNA-synth_anticd-bd"/>
</dbReference>
<keyword evidence="4 8" id="KW-0648">Protein biosynthesis</keyword>
<dbReference type="GO" id="GO:0002161">
    <property type="term" value="F:aminoacyl-tRNA deacylase activity"/>
    <property type="evidence" value="ECO:0007669"/>
    <property type="project" value="InterPro"/>
</dbReference>
<evidence type="ECO:0000256" key="1">
    <source>
        <dbReference type="ARBA" id="ARBA00022598"/>
    </source>
</evidence>
<dbReference type="CDD" id="cd00818">
    <property type="entry name" value="IleRS_core"/>
    <property type="match status" value="1"/>
</dbReference>
<dbReference type="PANTHER" id="PTHR42780:SF1">
    <property type="entry name" value="ISOLEUCINE--TRNA LIGASE, CYTOPLASMIC"/>
    <property type="match status" value="1"/>
</dbReference>
<dbReference type="SUPFAM" id="SSF47323">
    <property type="entry name" value="Anticodon-binding domain of a subclass of class I aminoacyl-tRNA synthetases"/>
    <property type="match status" value="1"/>
</dbReference>
<dbReference type="InterPro" id="IPR002300">
    <property type="entry name" value="aa-tRNA-synth_Ia"/>
</dbReference>
<dbReference type="GO" id="GO:0008270">
    <property type="term" value="F:zinc ion binding"/>
    <property type="evidence" value="ECO:0007669"/>
    <property type="project" value="UniProtKB-UniRule"/>
</dbReference>
<comment type="caution">
    <text evidence="11">The sequence shown here is derived from an EMBL/GenBank/DDBJ whole genome shotgun (WGS) entry which is preliminary data.</text>
</comment>
<dbReference type="NCBIfam" id="TIGR00392">
    <property type="entry name" value="ileS"/>
    <property type="match status" value="1"/>
</dbReference>
<dbReference type="Pfam" id="PF00133">
    <property type="entry name" value="tRNA-synt_1"/>
    <property type="match status" value="1"/>
</dbReference>
<dbReference type="GO" id="GO:0006428">
    <property type="term" value="P:isoleucyl-tRNA aminoacylation"/>
    <property type="evidence" value="ECO:0007669"/>
    <property type="project" value="UniProtKB-UniRule"/>
</dbReference>
<dbReference type="EC" id="6.1.1.5" evidence="8"/>
<evidence type="ECO:0000259" key="10">
    <source>
        <dbReference type="Pfam" id="PF08264"/>
    </source>
</evidence>
<comment type="function">
    <text evidence="6 8">Catalyzes the attachment of isoleucine to tRNA(Ile). As IleRS can inadvertently accommodate and process structurally similar amino acids such as valine, to avoid such errors it has two additional distinct tRNA(Ile)-dependent editing activities. One activity is designated as 'pretransfer' editing and involves the hydrolysis of activated Val-AMP. The other activity is designated 'posttransfer' editing and involves deacylation of mischarged Val-tRNA(Ile).</text>
</comment>
<feature type="binding site" evidence="8">
    <location>
        <position position="689"/>
    </location>
    <ligand>
        <name>ATP</name>
        <dbReference type="ChEBI" id="CHEBI:30616"/>
    </ligand>
</feature>
<dbReference type="PANTHER" id="PTHR42780">
    <property type="entry name" value="SOLEUCYL-TRNA SYNTHETASE"/>
    <property type="match status" value="1"/>
</dbReference>
<keyword evidence="1 8" id="KW-0436">Ligase</keyword>
<dbReference type="InterPro" id="IPR009080">
    <property type="entry name" value="tRNAsynth_Ia_anticodon-bd"/>
</dbReference>
<feature type="domain" description="Aminoacyl-tRNA synthetase class Ia" evidence="9">
    <location>
        <begin position="20"/>
        <end position="724"/>
    </location>
</feature>
<dbReference type="Gene3D" id="3.40.50.620">
    <property type="entry name" value="HUPs"/>
    <property type="match status" value="2"/>
</dbReference>
<dbReference type="EMBL" id="QURB01000005">
    <property type="protein sequence ID" value="RFC54217.1"/>
    <property type="molecule type" value="Genomic_DNA"/>
</dbReference>
<keyword evidence="8" id="KW-0963">Cytoplasm</keyword>
<dbReference type="InterPro" id="IPR033709">
    <property type="entry name" value="Anticodon_Ile_ABEc"/>
</dbReference>
<dbReference type="Pfam" id="PF19302">
    <property type="entry name" value="DUF5915"/>
    <property type="match status" value="1"/>
</dbReference>
<feature type="domain" description="Methionyl/Valyl/Leucyl/Isoleucyl-tRNA synthetase anticodon-binding" evidence="10">
    <location>
        <begin position="773"/>
        <end position="925"/>
    </location>
</feature>
<dbReference type="InterPro" id="IPR009008">
    <property type="entry name" value="Val/Leu/Ile-tRNA-synth_edit"/>
</dbReference>
<evidence type="ECO:0000256" key="6">
    <source>
        <dbReference type="ARBA" id="ARBA00025217"/>
    </source>
</evidence>
<dbReference type="GO" id="GO:0004822">
    <property type="term" value="F:isoleucine-tRNA ligase activity"/>
    <property type="evidence" value="ECO:0007669"/>
    <property type="project" value="UniProtKB-UniRule"/>
</dbReference>
<dbReference type="CDD" id="cd07961">
    <property type="entry name" value="Anticodon_Ia_Ile_ABEc"/>
    <property type="match status" value="1"/>
</dbReference>
<protein>
    <recommendedName>
        <fullName evidence="8">Isoleucine--tRNA ligase</fullName>
        <ecNumber evidence="8">6.1.1.5</ecNumber>
    </recommendedName>
    <alternativeName>
        <fullName evidence="8">Isoleucyl-tRNA synthetase</fullName>
        <shortName evidence="8">IleRS</shortName>
    </alternativeName>
</protein>
<evidence type="ECO:0000256" key="3">
    <source>
        <dbReference type="ARBA" id="ARBA00022840"/>
    </source>
</evidence>
<dbReference type="RefSeq" id="WP_116881057.1">
    <property type="nucleotide sequence ID" value="NZ_QURB01000005.1"/>
</dbReference>
<evidence type="ECO:0000256" key="5">
    <source>
        <dbReference type="ARBA" id="ARBA00023146"/>
    </source>
</evidence>
<dbReference type="SUPFAM" id="SSF52374">
    <property type="entry name" value="Nucleotidylyl transferase"/>
    <property type="match status" value="1"/>
</dbReference>
<dbReference type="SUPFAM" id="SSF50677">
    <property type="entry name" value="ValRS/IleRS/LeuRS editing domain"/>
    <property type="match status" value="1"/>
</dbReference>
<keyword evidence="3 8" id="KW-0067">ATP-binding</keyword>
<evidence type="ECO:0000256" key="8">
    <source>
        <dbReference type="HAMAP-Rule" id="MF_02003"/>
    </source>
</evidence>
<dbReference type="InterPro" id="IPR023586">
    <property type="entry name" value="Ile-tRNA-ligase_type2"/>
</dbReference>
<keyword evidence="5 8" id="KW-0030">Aminoacyl-tRNA synthetase</keyword>
<feature type="short sequence motif" description="'KMSKS' region" evidence="8">
    <location>
        <begin position="686"/>
        <end position="690"/>
    </location>
</feature>
<dbReference type="Gene3D" id="1.10.730.10">
    <property type="entry name" value="Isoleucyl-tRNA Synthetase, Domain 1"/>
    <property type="match status" value="1"/>
</dbReference>
<evidence type="ECO:0000259" key="9">
    <source>
        <dbReference type="Pfam" id="PF00133"/>
    </source>
</evidence>
<dbReference type="GO" id="GO:0005737">
    <property type="term" value="C:cytoplasm"/>
    <property type="evidence" value="ECO:0007669"/>
    <property type="project" value="UniProtKB-SubCell"/>
</dbReference>
<dbReference type="GO" id="GO:0005524">
    <property type="term" value="F:ATP binding"/>
    <property type="evidence" value="ECO:0007669"/>
    <property type="project" value="UniProtKB-UniRule"/>
</dbReference>
<reference evidence="11 12" key="1">
    <citation type="submission" date="2018-08" db="EMBL/GenBank/DDBJ databases">
        <title>The draft genome squence of Brumimicrobium sp. N62.</title>
        <authorList>
            <person name="Du Z.-J."/>
            <person name="Luo H.-R."/>
        </authorList>
    </citation>
    <scope>NUCLEOTIDE SEQUENCE [LARGE SCALE GENOMIC DNA]</scope>
    <source>
        <strain evidence="11 12">N62</strain>
    </source>
</reference>
<dbReference type="Pfam" id="PF08264">
    <property type="entry name" value="Anticodon_1"/>
    <property type="match status" value="1"/>
</dbReference>
<evidence type="ECO:0000256" key="4">
    <source>
        <dbReference type="ARBA" id="ARBA00022917"/>
    </source>
</evidence>
<dbReference type="OrthoDB" id="9810365at2"/>
<comment type="subunit">
    <text evidence="8">Monomer.</text>
</comment>
<organism evidence="11 12">
    <name type="scientific">Brumimicrobium aurantiacum</name>
    <dbReference type="NCBI Taxonomy" id="1737063"/>
    <lineage>
        <taxon>Bacteria</taxon>
        <taxon>Pseudomonadati</taxon>
        <taxon>Bacteroidota</taxon>
        <taxon>Flavobacteriia</taxon>
        <taxon>Flavobacteriales</taxon>
        <taxon>Crocinitomicaceae</taxon>
        <taxon>Brumimicrobium</taxon>
    </lineage>
</organism>
<dbReference type="Proteomes" id="UP000257127">
    <property type="component" value="Unassembled WGS sequence"/>
</dbReference>
<name>A0A3E1EXF3_9FLAO</name>
<comment type="similarity">
    <text evidence="8">Belongs to the class-I aminoacyl-tRNA synthetase family. IleS type 2 subfamily.</text>
</comment>
<sequence length="1140" mass="129510">MSAKYQEYKGLNLPESAKKVAEKWKQENVFQASIDSKSDEKSFVFFEGPPSANGLPGIHHVMARSIKDIFCRYKTLKGYKVNRKAGWDTHGLPVELSVEKELGITKEDIGDKISVEEYNAACKKTVMRYTDVWNDLTEKMGYWVDMENPYITYESKYMESVWWLLGQLYEKNMIYKGYTIQPYSPKAGTGLSSHEINQPGCYQDVKDTTCVAQFKVVKNEDSAPLYASIEGEELNDVHLLAWTTTPWTLPSNTALTVGPKIEYVVVKSFNQYTFEPINVVVALPLLKKQFNKKFTQVESVEDLKSYKEGDKKIPYFVGKTFTGKELAGMRYEQLLPYALPLENPENAFQVILGDFVTTEDGTGIVHTAPTFGADDAMVAKQANVPGMLVADEHGNPVPLVDLQGKFRPEMGEFAGMYVKNEYYDEGQAPEKSVDVQIAIKLKEENKAFRVEKYEHSYPHCWRTDKPILYYPLDSWFVRVTDNKDRMMELNKTINWQPESTGTGRFGKWLENLNDWNLSRSRYWGIPIPIWRTDEGEESICISSIKQLKEECQKAVEAGVMDSNPLADFDVNDMSKENYDQVDLHKNYVDQITLVSASGKPMKREADLIDVWFDSGSMPYAQWHYPFENKELIDGNKAFPGDFIAEGVDQTRGWFYTLHAIATSVFDSVAYKNVISNGLVLDKNGQKMSKRLGNAVDPFVTLEKFGPDATRWYMVTNASPWDNLKFDTEGIKETQRKFFGTLYNTYSFFALYANIDGFSYDEERIATSERPEIDRWIISKLNSLIKDVDEAFETYEPTKAGRLIQNFVNDQLSNWYVRLCRRRFWKGEYSADKISAYQTLYECLEAVAIISAPIAPFYTDELFCDLNSISGRHTATSVHLADFPTVSEEDIDKELEAQMEIAQKVSSMALSLRKKERIRVRQPLQKIMVPILDPSFKSRIEHVKDLILSEINVKELVLLEDTTGVLTKKIKPNFKTIGPKYGKQMKAIAGMVNAWGDAEIAAVESNQGWSGEVNGEAIVLDMNDFEIVTDDIPGWLVTSEGGITVAMDITISPELKQEGIARELVNRIQNFRKEAEFEVTDKIVVSIETTEEISAAINENKAYIADEVLANEITIDEPKGKVYTADIEVEGDAKIGLEKVG</sequence>
<keyword evidence="12" id="KW-1185">Reference proteome</keyword>
<accession>A0A3E1EXF3</accession>
<keyword evidence="8" id="KW-0479">Metal-binding</keyword>
<dbReference type="HAMAP" id="MF_02003">
    <property type="entry name" value="Ile_tRNA_synth_type2"/>
    <property type="match status" value="1"/>
</dbReference>
<comment type="subcellular location">
    <subcellularLocation>
        <location evidence="8">Cytoplasm</location>
    </subcellularLocation>
</comment>
<feature type="short sequence motif" description="'HIGH' region" evidence="8">
    <location>
        <begin position="50"/>
        <end position="60"/>
    </location>
</feature>
<dbReference type="PRINTS" id="PR00984">
    <property type="entry name" value="TRNASYNTHILE"/>
</dbReference>
<evidence type="ECO:0000256" key="7">
    <source>
        <dbReference type="ARBA" id="ARBA00048359"/>
    </source>
</evidence>
<dbReference type="GO" id="GO:0000049">
    <property type="term" value="F:tRNA binding"/>
    <property type="evidence" value="ECO:0007669"/>
    <property type="project" value="InterPro"/>
</dbReference>